<feature type="compositionally biased region" description="Basic residues" evidence="1">
    <location>
        <begin position="43"/>
        <end position="57"/>
    </location>
</feature>
<keyword evidence="4" id="KW-1185">Reference proteome</keyword>
<gene>
    <name evidence="3" type="ORF">Celaphus_00019395</name>
</gene>
<comment type="caution">
    <text evidence="3">The sequence shown here is derived from an EMBL/GenBank/DDBJ whole genome shotgun (WGS) entry which is preliminary data.</text>
</comment>
<dbReference type="Pfam" id="PF08070">
    <property type="entry name" value="DTHCT"/>
    <property type="match status" value="1"/>
</dbReference>
<sequence>MDICLIGKPSLDTAPKPKRAPKQKKVETVNSDSDSEFGVPKKTAPKGKGRGAKKRKASGSENEGDYNPGRKTSKPPSKKPKKTSFDEDSDVDLFPSDLTAEPPSLPRTGRARKEVKYFADSDEEEDVDFAMLN</sequence>
<evidence type="ECO:0000313" key="3">
    <source>
        <dbReference type="EMBL" id="OWK00334.1"/>
    </source>
</evidence>
<accession>A0A212C392</accession>
<evidence type="ECO:0000259" key="2">
    <source>
        <dbReference type="Pfam" id="PF08070"/>
    </source>
</evidence>
<evidence type="ECO:0000256" key="1">
    <source>
        <dbReference type="SAM" id="MobiDB-lite"/>
    </source>
</evidence>
<feature type="domain" description="DTHCT" evidence="2">
    <location>
        <begin position="18"/>
        <end position="118"/>
    </location>
</feature>
<proteinExistence type="predicted"/>
<feature type="region of interest" description="Disordered" evidence="1">
    <location>
        <begin position="1"/>
        <end position="111"/>
    </location>
</feature>
<reference evidence="3 4" key="1">
    <citation type="journal article" date="2018" name="Mol. Genet. Genomics">
        <title>The red deer Cervus elaphus genome CerEla1.0: sequencing, annotating, genes, and chromosomes.</title>
        <authorList>
            <person name="Bana N.A."/>
            <person name="Nyiri A."/>
            <person name="Nagy J."/>
            <person name="Frank K."/>
            <person name="Nagy T."/>
            <person name="Steger V."/>
            <person name="Schiller M."/>
            <person name="Lakatos P."/>
            <person name="Sugar L."/>
            <person name="Horn P."/>
            <person name="Barta E."/>
            <person name="Orosz L."/>
        </authorList>
    </citation>
    <scope>NUCLEOTIDE SEQUENCE [LARGE SCALE GENOMIC DNA]</scope>
    <source>
        <strain evidence="3">Hungarian</strain>
    </source>
</reference>
<dbReference type="InterPro" id="IPR012542">
    <property type="entry name" value="DTHCT"/>
</dbReference>
<dbReference type="AlphaFoldDB" id="A0A212C392"/>
<name>A0A212C392_CEREH</name>
<protein>
    <recommendedName>
        <fullName evidence="2">DTHCT domain-containing protein</fullName>
    </recommendedName>
</protein>
<feature type="compositionally biased region" description="Basic residues" evidence="1">
    <location>
        <begin position="71"/>
        <end position="82"/>
    </location>
</feature>
<evidence type="ECO:0000313" key="4">
    <source>
        <dbReference type="Proteomes" id="UP000242450"/>
    </source>
</evidence>
<dbReference type="OrthoDB" id="276498at2759"/>
<dbReference type="EMBL" id="MKHE01000032">
    <property type="protein sequence ID" value="OWK00334.1"/>
    <property type="molecule type" value="Genomic_DNA"/>
</dbReference>
<organism evidence="3 4">
    <name type="scientific">Cervus elaphus hippelaphus</name>
    <name type="common">European red deer</name>
    <dbReference type="NCBI Taxonomy" id="46360"/>
    <lineage>
        <taxon>Eukaryota</taxon>
        <taxon>Metazoa</taxon>
        <taxon>Chordata</taxon>
        <taxon>Craniata</taxon>
        <taxon>Vertebrata</taxon>
        <taxon>Euteleostomi</taxon>
        <taxon>Mammalia</taxon>
        <taxon>Eutheria</taxon>
        <taxon>Laurasiatheria</taxon>
        <taxon>Artiodactyla</taxon>
        <taxon>Ruminantia</taxon>
        <taxon>Pecora</taxon>
        <taxon>Cervidae</taxon>
        <taxon>Cervinae</taxon>
        <taxon>Cervus</taxon>
    </lineage>
</organism>
<dbReference type="Proteomes" id="UP000242450">
    <property type="component" value="Chromosome 32"/>
</dbReference>